<feature type="compositionally biased region" description="Low complexity" evidence="1">
    <location>
        <begin position="1596"/>
        <end position="1606"/>
    </location>
</feature>
<protein>
    <submittedName>
        <fullName evidence="2 3">Uncharacterized protein</fullName>
    </submittedName>
</protein>
<feature type="region of interest" description="Disordered" evidence="1">
    <location>
        <begin position="888"/>
        <end position="979"/>
    </location>
</feature>
<dbReference type="eggNOG" id="ENOG502SCZ8">
    <property type="taxonomic scope" value="Eukaryota"/>
</dbReference>
<organism>
    <name type="scientific">Culex quinquefasciatus</name>
    <name type="common">Southern house mosquito</name>
    <name type="synonym">Culex pungens</name>
    <dbReference type="NCBI Taxonomy" id="7176"/>
    <lineage>
        <taxon>Eukaryota</taxon>
        <taxon>Metazoa</taxon>
        <taxon>Ecdysozoa</taxon>
        <taxon>Arthropoda</taxon>
        <taxon>Hexapoda</taxon>
        <taxon>Insecta</taxon>
        <taxon>Pterygota</taxon>
        <taxon>Neoptera</taxon>
        <taxon>Endopterygota</taxon>
        <taxon>Diptera</taxon>
        <taxon>Nematocera</taxon>
        <taxon>Culicoidea</taxon>
        <taxon>Culicidae</taxon>
        <taxon>Culicinae</taxon>
        <taxon>Culicini</taxon>
        <taxon>Culex</taxon>
        <taxon>Culex</taxon>
    </lineage>
</organism>
<keyword evidence="4" id="KW-1185">Reference proteome</keyword>
<reference evidence="2" key="1">
    <citation type="submission" date="2007-03" db="EMBL/GenBank/DDBJ databases">
        <title>Annotation of Culex pipiens quinquefasciatus.</title>
        <authorList>
            <consortium name="The Broad Institute Genome Sequencing Platform"/>
            <person name="Atkinson P.W."/>
            <person name="Hemingway J."/>
            <person name="Christensen B.M."/>
            <person name="Higgs S."/>
            <person name="Kodira C."/>
            <person name="Hannick L."/>
            <person name="Megy K."/>
            <person name="O'Leary S."/>
            <person name="Pearson M."/>
            <person name="Haas B.J."/>
            <person name="Mauceli E."/>
            <person name="Wortman J.R."/>
            <person name="Lee N.H."/>
            <person name="Guigo R."/>
            <person name="Stanke M."/>
            <person name="Alvarado L."/>
            <person name="Amedeo P."/>
            <person name="Antoine C.H."/>
            <person name="Arensburger P."/>
            <person name="Bidwell S.L."/>
            <person name="Crawford M."/>
            <person name="Camaro F."/>
            <person name="Devon K."/>
            <person name="Engels R."/>
            <person name="Hammond M."/>
            <person name="Howarth C."/>
            <person name="Koehrsen M."/>
            <person name="Lawson D."/>
            <person name="Montgomery P."/>
            <person name="Nene V."/>
            <person name="Nusbaum C."/>
            <person name="Puiu D."/>
            <person name="Romero-Severson J."/>
            <person name="Severson D.W."/>
            <person name="Shumway M."/>
            <person name="Sisk P."/>
            <person name="Stolte C."/>
            <person name="Zeng Q."/>
            <person name="Eisenstadt E."/>
            <person name="Fraser-Liggett C."/>
            <person name="Strausberg R."/>
            <person name="Galagan J."/>
            <person name="Birren B."/>
            <person name="Collins F.H."/>
        </authorList>
    </citation>
    <scope>NUCLEOTIDE SEQUENCE [LARGE SCALE GENOMIC DNA]</scope>
    <source>
        <strain evidence="2">JHB</strain>
    </source>
</reference>
<dbReference type="KEGG" id="cqu:CpipJ_CPIJ009934"/>
<feature type="compositionally biased region" description="Pro residues" evidence="1">
    <location>
        <begin position="1106"/>
        <end position="1122"/>
    </location>
</feature>
<reference evidence="3" key="2">
    <citation type="submission" date="2020-05" db="UniProtKB">
        <authorList>
            <consortium name="EnsemblMetazoa"/>
        </authorList>
    </citation>
    <scope>IDENTIFICATION</scope>
    <source>
        <strain evidence="3">JHB</strain>
    </source>
</reference>
<feature type="region of interest" description="Disordered" evidence="1">
    <location>
        <begin position="1467"/>
        <end position="1559"/>
    </location>
</feature>
<accession>B0WSW4</accession>
<feature type="compositionally biased region" description="Polar residues" evidence="1">
    <location>
        <begin position="1049"/>
        <end position="1066"/>
    </location>
</feature>
<feature type="region of interest" description="Disordered" evidence="1">
    <location>
        <begin position="532"/>
        <end position="555"/>
    </location>
</feature>
<gene>
    <name evidence="3" type="primary">6042714</name>
    <name evidence="2" type="ORF">CpipJ_CPIJ009934</name>
</gene>
<feature type="region of interest" description="Disordered" evidence="1">
    <location>
        <begin position="1038"/>
        <end position="1442"/>
    </location>
</feature>
<dbReference type="VEuPathDB" id="VectorBase:CPIJ009934"/>
<feature type="compositionally biased region" description="Basic and acidic residues" evidence="1">
    <location>
        <begin position="892"/>
        <end position="910"/>
    </location>
</feature>
<evidence type="ECO:0000313" key="3">
    <source>
        <dbReference type="EnsemblMetazoa" id="CPIJ009934-PA"/>
    </source>
</evidence>
<dbReference type="InParanoid" id="B0WSW4"/>
<dbReference type="Proteomes" id="UP000002320">
    <property type="component" value="Unassembled WGS sequence"/>
</dbReference>
<dbReference type="FunCoup" id="B0WSW4">
    <property type="interactions" value="175"/>
</dbReference>
<feature type="region of interest" description="Disordered" evidence="1">
    <location>
        <begin position="663"/>
        <end position="686"/>
    </location>
</feature>
<feature type="compositionally biased region" description="Basic residues" evidence="1">
    <location>
        <begin position="831"/>
        <end position="857"/>
    </location>
</feature>
<dbReference type="VEuPathDB" id="VectorBase:CQUJHB016296"/>
<feature type="compositionally biased region" description="Basic and acidic residues" evidence="1">
    <location>
        <begin position="1180"/>
        <end position="1194"/>
    </location>
</feature>
<feature type="region of interest" description="Disordered" evidence="1">
    <location>
        <begin position="110"/>
        <end position="138"/>
    </location>
</feature>
<feature type="compositionally biased region" description="Basic and acidic residues" evidence="1">
    <location>
        <begin position="1380"/>
        <end position="1392"/>
    </location>
</feature>
<dbReference type="OMA" id="LDPHLYC"/>
<feature type="compositionally biased region" description="Basic residues" evidence="1">
    <location>
        <begin position="729"/>
        <end position="746"/>
    </location>
</feature>
<dbReference type="OrthoDB" id="7764954at2759"/>
<dbReference type="EMBL" id="DS232077">
    <property type="protein sequence ID" value="EDS34092.1"/>
    <property type="molecule type" value="Genomic_DNA"/>
</dbReference>
<feature type="region of interest" description="Disordered" evidence="1">
    <location>
        <begin position="1576"/>
        <end position="1612"/>
    </location>
</feature>
<feature type="region of interest" description="Disordered" evidence="1">
    <location>
        <begin position="819"/>
        <end position="860"/>
    </location>
</feature>
<feature type="compositionally biased region" description="Low complexity" evidence="1">
    <location>
        <begin position="1264"/>
        <end position="1274"/>
    </location>
</feature>
<feature type="compositionally biased region" description="Pro residues" evidence="1">
    <location>
        <begin position="1502"/>
        <end position="1513"/>
    </location>
</feature>
<proteinExistence type="predicted"/>
<feature type="compositionally biased region" description="Acidic residues" evidence="1">
    <location>
        <begin position="182"/>
        <end position="204"/>
    </location>
</feature>
<feature type="region of interest" description="Disordered" evidence="1">
    <location>
        <begin position="726"/>
        <end position="766"/>
    </location>
</feature>
<dbReference type="EnsemblMetazoa" id="CPIJ009934-RA">
    <property type="protein sequence ID" value="CPIJ009934-PA"/>
    <property type="gene ID" value="CPIJ009934"/>
</dbReference>
<evidence type="ECO:0000256" key="1">
    <source>
        <dbReference type="SAM" id="MobiDB-lite"/>
    </source>
</evidence>
<feature type="compositionally biased region" description="Low complexity" evidence="1">
    <location>
        <begin position="1576"/>
        <end position="1588"/>
    </location>
</feature>
<feature type="region of interest" description="Disordered" evidence="1">
    <location>
        <begin position="154"/>
        <end position="205"/>
    </location>
</feature>
<feature type="compositionally biased region" description="Low complexity" evidence="1">
    <location>
        <begin position="1123"/>
        <end position="1148"/>
    </location>
</feature>
<evidence type="ECO:0000313" key="4">
    <source>
        <dbReference type="Proteomes" id="UP000002320"/>
    </source>
</evidence>
<dbReference type="HOGENOM" id="CLU_239620_0_0_1"/>
<sequence length="1612" mass="175186">MEVILSSHIARVVLAYLYDQKLNRAADEFCKASPYLKEERNCLKSGFRPAMYISFKLTDLFREYSEIQIKLNTFVEKYGNQLEIPGDSTTLKKIDYLLAALRKNRRIKGEPTAVGRKRKIPSPQPSLASSTPEVSEPKHKRICMNRSFIVLNESGGGGGGRNLSNLSHISPIGGETTQDSVAGDDESNKEEEEGGVRTEEDEQELSQIDMWKQTLLENQIYPEKIADLINKERETSMNQQVGEVEVKEVVEPPVPEQQEVAKTDSQSFNFNFEDLISNIVNHIPVFEDMLEESKPEEPVVVPEETERPTTPVTETPLKARLRKTCKKNYANLSPLKKSCKKVKVISDVPFEGTVPEVLRSLKIDPAQVQPEVSSTGDQAIATGSNSATQYYVIQSDNTTKLVDINQLQFPTQPAINVGPDGTQSLPQTLIPIAGNGIPENTYFILDSQLPLVLGAYTNEPQPESVPAIVAPTPETLLSPDKFLIFPSSAPETNAVESISTVAAPMANAPTTTASIISSISSSAQLIKQEVKTTPQNVSVPNPKARSASTPSRKQSHIRILNFHTPAKAAALGGNRIATPGSAPASVDNRRLPVSTVVSKLSNLLEEQEPSPSPLAKLAGDWDAVHGIGAITATAAATPNPNSVSNTPRVARKPCVRVLSRAASVEPTDAIPPAESPAPEVRKPTQARTPVAINPSDMEEWRRIRAVSKSNFDQHLRLVEEQKSITTKMLPRKKRPATAHKTKKKKAAAAAEGGDKTQDAMNESGETTFEGECSLTDAHAQLLEEALASARKKTPAKREEVLEDQPEVEDNAKIYVKIATPKKKAEAAAKASPRRKHPKGGRSAKKRRSGSARKKVVKKKEVVKQEEVEVPMEVEVPAEPKEKVVSTMAVEPMEVKEPEKVESPAKEEPVKPEVPVPEVTVTPPEPPKAVKDHPKLLAKKSSAEYVRLEKEQQQQEVVPEPPEVITSNEPPPPAPSDFSFNVSALLETPFKAELENFPVTPRFLVPDPLQDTPITKIMRDLKSSAEGSSVAQACEIQTPNFPITPGLISTPKSVTSLTSPQSTTAGGFSSRRTDYSSGSSYYKPDESEDLDKNLETMLQNERRKRPPAAPEPLPPPEPEPVLVPEPHYSCSSSSSSSSSDSSESSSASSPETSPVKPSETEPTAAKPTAPLQLPSTVHNIFEMRRLQRAELEAKKQRTIARIKTTKMSPPPKRIERKFSGAPGFKARKVVVSRGVKEPAKKVSPKSAASQTGSRAPLKPVPPVPTTKTATYSSSSSKRKNPTPRKVVYLEKPAPIPTKKYSPKRKPTAPEHTRKSPRTTQPKTSRPIEGTYESENLSRLCCTPDPVEPTQEEPLPRKQVYAFKSPERTAPAEEVPVVTPDSNKENLSTERIPDDAASSSGEEEDEDDEWTIRSVAEDSTCYFRFQHDEKKRGTTTASPSSRVIKKCNVVLDGRKICIQPQDAICLFEQEPQKAAGSPKKEKKSSKSSSKPSKKSSKEPKKSEPPPPPAPTPAPSTPSIKAKINVVSAVRTATNPITGKRGNHQVQQRNAPAAAAPEATTGKSLLLRESVLKASAEAKQAAAAAAGAKQTTKGEKENGAGTSGATTSGDKVDSV</sequence>
<evidence type="ECO:0000313" key="2">
    <source>
        <dbReference type="EMBL" id="EDS34092.1"/>
    </source>
</evidence>
<dbReference type="STRING" id="7176.B0WSW4"/>
<name>B0WSW4_CULQU</name>